<name>A0A411YDN6_9ACTN</name>
<evidence type="ECO:0000313" key="8">
    <source>
        <dbReference type="EMBL" id="QBI19308.1"/>
    </source>
</evidence>
<dbReference type="GO" id="GO:0005886">
    <property type="term" value="C:plasma membrane"/>
    <property type="evidence" value="ECO:0007669"/>
    <property type="project" value="UniProtKB-SubCell"/>
</dbReference>
<feature type="transmembrane region" description="Helical" evidence="7">
    <location>
        <begin position="251"/>
        <end position="276"/>
    </location>
</feature>
<evidence type="ECO:0000256" key="2">
    <source>
        <dbReference type="ARBA" id="ARBA00022475"/>
    </source>
</evidence>
<feature type="transmembrane region" description="Helical" evidence="7">
    <location>
        <begin position="118"/>
        <end position="140"/>
    </location>
</feature>
<dbReference type="AlphaFoldDB" id="A0A411YDN6"/>
<evidence type="ECO:0000313" key="9">
    <source>
        <dbReference type="Proteomes" id="UP000291469"/>
    </source>
</evidence>
<keyword evidence="9" id="KW-1185">Reference proteome</keyword>
<dbReference type="KEGG" id="erz:ER308_06970"/>
<evidence type="ECO:0000256" key="4">
    <source>
        <dbReference type="ARBA" id="ARBA00022989"/>
    </source>
</evidence>
<feature type="transmembrane region" description="Helical" evidence="7">
    <location>
        <begin position="296"/>
        <end position="313"/>
    </location>
</feature>
<evidence type="ECO:0000256" key="6">
    <source>
        <dbReference type="SAM" id="MobiDB-lite"/>
    </source>
</evidence>
<dbReference type="Pfam" id="PF09678">
    <property type="entry name" value="Caa3_CtaG"/>
    <property type="match status" value="1"/>
</dbReference>
<dbReference type="OrthoDB" id="9808789at2"/>
<gene>
    <name evidence="8" type="ORF">ER308_06970</name>
</gene>
<proteinExistence type="predicted"/>
<feature type="region of interest" description="Disordered" evidence="6">
    <location>
        <begin position="324"/>
        <end position="344"/>
    </location>
</feature>
<dbReference type="Proteomes" id="UP000291469">
    <property type="component" value="Chromosome"/>
</dbReference>
<evidence type="ECO:0000256" key="3">
    <source>
        <dbReference type="ARBA" id="ARBA00022692"/>
    </source>
</evidence>
<reference evidence="8 9" key="1">
    <citation type="submission" date="2019-01" db="EMBL/GenBank/DDBJ databases">
        <title>Egibacter rhizosphaerae EGI 80759T.</title>
        <authorList>
            <person name="Chen D.-D."/>
            <person name="Tian Y."/>
            <person name="Jiao J.-Y."/>
            <person name="Zhang X.-T."/>
            <person name="Zhang Y.-G."/>
            <person name="Zhang Y."/>
            <person name="Xiao M."/>
            <person name="Shu W.-S."/>
            <person name="Li W.-J."/>
        </authorList>
    </citation>
    <scope>NUCLEOTIDE SEQUENCE [LARGE SCALE GENOMIC DNA]</scope>
    <source>
        <strain evidence="8 9">EGI 80759</strain>
    </source>
</reference>
<keyword evidence="4 7" id="KW-1133">Transmembrane helix</keyword>
<accession>A0A411YDN6</accession>
<keyword evidence="2" id="KW-1003">Cell membrane</keyword>
<evidence type="ECO:0000256" key="7">
    <source>
        <dbReference type="SAM" id="Phobius"/>
    </source>
</evidence>
<dbReference type="EMBL" id="CP036402">
    <property type="protein sequence ID" value="QBI19308.1"/>
    <property type="molecule type" value="Genomic_DNA"/>
</dbReference>
<protein>
    <submittedName>
        <fullName evidence="8">Cytochrome c oxidase assembly protein</fullName>
    </submittedName>
</protein>
<feature type="transmembrane region" description="Helical" evidence="7">
    <location>
        <begin position="80"/>
        <end position="97"/>
    </location>
</feature>
<sequence>MTARGRSRTTHRDEDDRRRTRTLIRSVARTSARGPDCYRRARIAGRVADRRTRSWSREEARAVDFWCSATYEPWSWTPRPYLGAWLLSAALLAWYFLARARLAPPRDGAPSRRQIASFVGGVVALHLATDWPIAALGGGYLASAHVVQFILISFVAMPLLLAGVPAWLARRVLRSGGIAVARWLARPLPALAIFNGTLLATHSPLLLDPSLESQVAKLVIDLAWILAAIVLWMPVLSPLPEVPRLSPPAQMAYLFGQSVLPTIPASFLTFAAFPLYEVYELAPPVHGFDATMDQRFAGLAMKVVAGLLLWVRIARIWFRWSASEEADPPPPTAGTADEVASRPL</sequence>
<evidence type="ECO:0000256" key="1">
    <source>
        <dbReference type="ARBA" id="ARBA00004651"/>
    </source>
</evidence>
<organism evidence="8 9">
    <name type="scientific">Egibacter rhizosphaerae</name>
    <dbReference type="NCBI Taxonomy" id="1670831"/>
    <lineage>
        <taxon>Bacteria</taxon>
        <taxon>Bacillati</taxon>
        <taxon>Actinomycetota</taxon>
        <taxon>Nitriliruptoria</taxon>
        <taxon>Egibacterales</taxon>
        <taxon>Egibacteraceae</taxon>
        <taxon>Egibacter</taxon>
    </lineage>
</organism>
<comment type="subcellular location">
    <subcellularLocation>
        <location evidence="1">Cell membrane</location>
        <topology evidence="1">Multi-pass membrane protein</topology>
    </subcellularLocation>
</comment>
<feature type="transmembrane region" description="Helical" evidence="7">
    <location>
        <begin position="188"/>
        <end position="207"/>
    </location>
</feature>
<feature type="transmembrane region" description="Helical" evidence="7">
    <location>
        <begin position="146"/>
        <end position="168"/>
    </location>
</feature>
<keyword evidence="5 7" id="KW-0472">Membrane</keyword>
<feature type="region of interest" description="Disordered" evidence="6">
    <location>
        <begin position="1"/>
        <end position="20"/>
    </location>
</feature>
<feature type="transmembrane region" description="Helical" evidence="7">
    <location>
        <begin position="219"/>
        <end position="239"/>
    </location>
</feature>
<dbReference type="InterPro" id="IPR019108">
    <property type="entry name" value="Caa3_assmbl_CtaG-rel"/>
</dbReference>
<keyword evidence="3 7" id="KW-0812">Transmembrane</keyword>
<evidence type="ECO:0000256" key="5">
    <source>
        <dbReference type="ARBA" id="ARBA00023136"/>
    </source>
</evidence>